<gene>
    <name evidence="4" type="ORF">SO694_00010255</name>
</gene>
<dbReference type="InterPro" id="IPR036869">
    <property type="entry name" value="J_dom_sf"/>
</dbReference>
<comment type="caution">
    <text evidence="4">The sequence shown here is derived from an EMBL/GenBank/DDBJ whole genome shotgun (WGS) entry which is preliminary data.</text>
</comment>
<evidence type="ECO:0000256" key="2">
    <source>
        <dbReference type="SAM" id="SignalP"/>
    </source>
</evidence>
<dbReference type="PRINTS" id="PR00625">
    <property type="entry name" value="JDOMAIN"/>
</dbReference>
<dbReference type="EMBL" id="JBBJCI010000023">
    <property type="protein sequence ID" value="KAK7254627.1"/>
    <property type="molecule type" value="Genomic_DNA"/>
</dbReference>
<evidence type="ECO:0000313" key="4">
    <source>
        <dbReference type="EMBL" id="KAK7254627.1"/>
    </source>
</evidence>
<feature type="chain" id="PRO_5046301745" description="J domain-containing protein" evidence="2">
    <location>
        <begin position="23"/>
        <end position="233"/>
    </location>
</feature>
<feature type="compositionally biased region" description="Low complexity" evidence="1">
    <location>
        <begin position="174"/>
        <end position="183"/>
    </location>
</feature>
<dbReference type="SUPFAM" id="SSF46565">
    <property type="entry name" value="Chaperone J-domain"/>
    <property type="match status" value="1"/>
</dbReference>
<feature type="signal peptide" evidence="2">
    <location>
        <begin position="1"/>
        <end position="22"/>
    </location>
</feature>
<reference evidence="4 5" key="1">
    <citation type="submission" date="2024-03" db="EMBL/GenBank/DDBJ databases">
        <title>Aureococcus anophagefferens CCMP1851 and Kratosvirus quantuckense: Draft genome of a second virus-susceptible host strain in the model system.</title>
        <authorList>
            <person name="Chase E."/>
            <person name="Truchon A.R."/>
            <person name="Schepens W."/>
            <person name="Wilhelm S.W."/>
        </authorList>
    </citation>
    <scope>NUCLEOTIDE SEQUENCE [LARGE SCALE GENOMIC DNA]</scope>
    <source>
        <strain evidence="4 5">CCMP1851</strain>
    </source>
</reference>
<dbReference type="InterPro" id="IPR001623">
    <property type="entry name" value="DnaJ_domain"/>
</dbReference>
<accession>A0ABR1GF97</accession>
<evidence type="ECO:0000259" key="3">
    <source>
        <dbReference type="PROSITE" id="PS50076"/>
    </source>
</evidence>
<dbReference type="Proteomes" id="UP001363151">
    <property type="component" value="Unassembled WGS sequence"/>
</dbReference>
<proteinExistence type="predicted"/>
<dbReference type="PANTHER" id="PTHR43948:SF10">
    <property type="entry name" value="MRJ, ISOFORM E"/>
    <property type="match status" value="1"/>
</dbReference>
<dbReference type="CDD" id="cd06257">
    <property type="entry name" value="DnaJ"/>
    <property type="match status" value="1"/>
</dbReference>
<protein>
    <recommendedName>
        <fullName evidence="3">J domain-containing protein</fullName>
    </recommendedName>
</protein>
<feature type="region of interest" description="Disordered" evidence="1">
    <location>
        <begin position="174"/>
        <end position="233"/>
    </location>
</feature>
<name>A0ABR1GF97_AURAN</name>
<dbReference type="PANTHER" id="PTHR43948">
    <property type="entry name" value="DNAJ HOMOLOG SUBFAMILY B"/>
    <property type="match status" value="1"/>
</dbReference>
<feature type="compositionally biased region" description="Basic and acidic residues" evidence="1">
    <location>
        <begin position="218"/>
        <end position="233"/>
    </location>
</feature>
<keyword evidence="5" id="KW-1185">Reference proteome</keyword>
<feature type="domain" description="J" evidence="3">
    <location>
        <begin position="16"/>
        <end position="82"/>
    </location>
</feature>
<dbReference type="SMART" id="SM00271">
    <property type="entry name" value="DnaJ"/>
    <property type="match status" value="1"/>
</dbReference>
<evidence type="ECO:0000256" key="1">
    <source>
        <dbReference type="SAM" id="MobiDB-lite"/>
    </source>
</evidence>
<dbReference type="Gene3D" id="1.10.287.110">
    <property type="entry name" value="DnaJ domain"/>
    <property type="match status" value="1"/>
</dbReference>
<keyword evidence="2" id="KW-0732">Signal</keyword>
<evidence type="ECO:0000313" key="5">
    <source>
        <dbReference type="Proteomes" id="UP001363151"/>
    </source>
</evidence>
<dbReference type="PROSITE" id="PS50076">
    <property type="entry name" value="DNAJ_2"/>
    <property type="match status" value="1"/>
</dbReference>
<dbReference type="InterPro" id="IPR018253">
    <property type="entry name" value="DnaJ_domain_CS"/>
</dbReference>
<feature type="compositionally biased region" description="Low complexity" evidence="1">
    <location>
        <begin position="191"/>
        <end position="204"/>
    </location>
</feature>
<organism evidence="4 5">
    <name type="scientific">Aureococcus anophagefferens</name>
    <name type="common">Harmful bloom alga</name>
    <dbReference type="NCBI Taxonomy" id="44056"/>
    <lineage>
        <taxon>Eukaryota</taxon>
        <taxon>Sar</taxon>
        <taxon>Stramenopiles</taxon>
        <taxon>Ochrophyta</taxon>
        <taxon>Pelagophyceae</taxon>
        <taxon>Pelagomonadales</taxon>
        <taxon>Pelagomonadaceae</taxon>
        <taxon>Aureococcus</taxon>
    </lineage>
</organism>
<sequence>MRVLLALLAVVAAASDYYKTLGIDKKATKKEVKAAYRTLALKWHPDKNPDDRAAAEQKFREVAEAYEVLSDDEQRRQYDSVGGIPGFGGGGRGGRGGPFGGGFRNADDIFKDFFGTSDPFADFEKIFERMDAAGDGGFGGGGADPFASMFGAAFGGMGGGGFGGMGGSSTFSFSSSTMTSAGGKTVTKTMRSSTDSSGRTTRSASLEESVGGKRTRRVEKNDDGNRRRERVGL</sequence>
<dbReference type="PROSITE" id="PS00636">
    <property type="entry name" value="DNAJ_1"/>
    <property type="match status" value="1"/>
</dbReference>
<dbReference type="Pfam" id="PF00226">
    <property type="entry name" value="DnaJ"/>
    <property type="match status" value="1"/>
</dbReference>